<sequence length="230" mass="23426">MTGRLYGIGVGPGDPELMTLKAVRVLAAVPVVAYPAANDGPSLARSIAAAHIPAGRTEIAIRVPMRAGEPPESVYDAAADAIAAHLEADRDVAVLCEGDPLFYGSFAYLHDRLSAFPATIVPGVTSLSACAAAAARALARREEMLAVLPATLPDAALEARLAEGGAAAIMKVGRHLPRIAALLVRMGLAGDALYVAQASRPEEAVLPLAAALEEGRSGYFATILVGGGGA</sequence>
<evidence type="ECO:0000256" key="5">
    <source>
        <dbReference type="ARBA" id="ARBA00022679"/>
    </source>
</evidence>
<dbReference type="OrthoDB" id="9804789at2"/>
<dbReference type="InterPro" id="IPR014776">
    <property type="entry name" value="4pyrrole_Mease_sub2"/>
</dbReference>
<dbReference type="PANTHER" id="PTHR43467">
    <property type="entry name" value="COBALT-PRECORRIN-2 C(20)-METHYLTRANSFERASE"/>
    <property type="match status" value="1"/>
</dbReference>
<comment type="similarity">
    <text evidence="2 7">Belongs to the precorrin methyltransferase family.</text>
</comment>
<evidence type="ECO:0000313" key="9">
    <source>
        <dbReference type="EMBL" id="MYZ48011.1"/>
    </source>
</evidence>
<keyword evidence="6" id="KW-0949">S-adenosyl-L-methionine</keyword>
<reference evidence="9" key="1">
    <citation type="submission" date="2019-03" db="EMBL/GenBank/DDBJ databases">
        <title>Afifella sp. nov., isolated from activated sludge.</title>
        <authorList>
            <person name="Li Q."/>
            <person name="Liu Y."/>
        </authorList>
    </citation>
    <scope>NUCLEOTIDE SEQUENCE</scope>
    <source>
        <strain evidence="9">L72</strain>
    </source>
</reference>
<dbReference type="NCBIfam" id="TIGR01467">
    <property type="entry name" value="cobI_cbiL"/>
    <property type="match status" value="1"/>
</dbReference>
<dbReference type="InterPro" id="IPR035996">
    <property type="entry name" value="4pyrrol_Methylase_sf"/>
</dbReference>
<gene>
    <name evidence="9" type="primary">cobI</name>
    <name evidence="9" type="ORF">E4O86_09840</name>
</gene>
<evidence type="ECO:0000256" key="4">
    <source>
        <dbReference type="ARBA" id="ARBA00022603"/>
    </source>
</evidence>
<keyword evidence="3" id="KW-0169">Cobalamin biosynthesis</keyword>
<evidence type="ECO:0000256" key="1">
    <source>
        <dbReference type="ARBA" id="ARBA00004953"/>
    </source>
</evidence>
<dbReference type="Pfam" id="PF00590">
    <property type="entry name" value="TP_methylase"/>
    <property type="match status" value="1"/>
</dbReference>
<evidence type="ECO:0000256" key="3">
    <source>
        <dbReference type="ARBA" id="ARBA00022573"/>
    </source>
</evidence>
<evidence type="ECO:0000256" key="6">
    <source>
        <dbReference type="ARBA" id="ARBA00022691"/>
    </source>
</evidence>
<dbReference type="GO" id="GO:0009236">
    <property type="term" value="P:cobalamin biosynthetic process"/>
    <property type="evidence" value="ECO:0007669"/>
    <property type="project" value="UniProtKB-UniRule"/>
</dbReference>
<dbReference type="PANTHER" id="PTHR43467:SF2">
    <property type="entry name" value="COBALT-PRECORRIN-2 C(20)-METHYLTRANSFERASE"/>
    <property type="match status" value="1"/>
</dbReference>
<proteinExistence type="inferred from homology"/>
<dbReference type="Proteomes" id="UP000773614">
    <property type="component" value="Unassembled WGS sequence"/>
</dbReference>
<dbReference type="EC" id="2.1.1.130" evidence="9"/>
<evidence type="ECO:0000256" key="2">
    <source>
        <dbReference type="ARBA" id="ARBA00005879"/>
    </source>
</evidence>
<dbReference type="CDD" id="cd11645">
    <property type="entry name" value="Precorrin_2_C20_MT"/>
    <property type="match status" value="1"/>
</dbReference>
<keyword evidence="5 9" id="KW-0808">Transferase</keyword>
<comment type="pathway">
    <text evidence="1">Cofactor biosynthesis; adenosylcobalamin biosynthesis.</text>
</comment>
<dbReference type="InterPro" id="IPR014777">
    <property type="entry name" value="4pyrrole_Mease_sub1"/>
</dbReference>
<dbReference type="GO" id="GO:0032259">
    <property type="term" value="P:methylation"/>
    <property type="evidence" value="ECO:0007669"/>
    <property type="project" value="UniProtKB-KW"/>
</dbReference>
<organism evidence="9 10">
    <name type="scientific">Propylenella binzhouense</name>
    <dbReference type="NCBI Taxonomy" id="2555902"/>
    <lineage>
        <taxon>Bacteria</taxon>
        <taxon>Pseudomonadati</taxon>
        <taxon>Pseudomonadota</taxon>
        <taxon>Alphaproteobacteria</taxon>
        <taxon>Hyphomicrobiales</taxon>
        <taxon>Propylenellaceae</taxon>
        <taxon>Propylenella</taxon>
    </lineage>
</organism>
<accession>A0A964T3W0</accession>
<evidence type="ECO:0000259" key="8">
    <source>
        <dbReference type="Pfam" id="PF00590"/>
    </source>
</evidence>
<dbReference type="SUPFAM" id="SSF53790">
    <property type="entry name" value="Tetrapyrrole methylase"/>
    <property type="match status" value="1"/>
</dbReference>
<comment type="caution">
    <text evidence="9">The sequence shown here is derived from an EMBL/GenBank/DDBJ whole genome shotgun (WGS) entry which is preliminary data.</text>
</comment>
<dbReference type="PIRSF" id="PIRSF036427">
    <property type="entry name" value="Precrrn-2_mtase"/>
    <property type="match status" value="1"/>
</dbReference>
<evidence type="ECO:0000313" key="10">
    <source>
        <dbReference type="Proteomes" id="UP000773614"/>
    </source>
</evidence>
<feature type="domain" description="Tetrapyrrole methylase" evidence="8">
    <location>
        <begin position="4"/>
        <end position="206"/>
    </location>
</feature>
<protein>
    <submittedName>
        <fullName evidence="9">Precorrin-2 C(20)-methyltransferase</fullName>
        <ecNumber evidence="9">2.1.1.130</ecNumber>
    </submittedName>
</protein>
<dbReference type="RefSeq" id="WP_161140369.1">
    <property type="nucleotide sequence ID" value="NZ_SPKJ01000026.1"/>
</dbReference>
<name>A0A964T3W0_9HYPH</name>
<dbReference type="InterPro" id="IPR006364">
    <property type="entry name" value="CobI/CbiL/CobIJ_dom"/>
</dbReference>
<dbReference type="InterPro" id="IPR000878">
    <property type="entry name" value="4pyrrol_Mease"/>
</dbReference>
<dbReference type="GO" id="GO:0030788">
    <property type="term" value="F:precorrin-2 C20-methyltransferase activity"/>
    <property type="evidence" value="ECO:0007669"/>
    <property type="project" value="UniProtKB-EC"/>
</dbReference>
<keyword evidence="4 9" id="KW-0489">Methyltransferase</keyword>
<dbReference type="InterPro" id="IPR012382">
    <property type="entry name" value="CobI/CbiL"/>
</dbReference>
<dbReference type="EMBL" id="SPKJ01000026">
    <property type="protein sequence ID" value="MYZ48011.1"/>
    <property type="molecule type" value="Genomic_DNA"/>
</dbReference>
<dbReference type="Gene3D" id="3.40.1010.10">
    <property type="entry name" value="Cobalt-precorrin-4 Transmethylase, Domain 1"/>
    <property type="match status" value="1"/>
</dbReference>
<evidence type="ECO:0000256" key="7">
    <source>
        <dbReference type="PIRNR" id="PIRNR036427"/>
    </source>
</evidence>
<dbReference type="Gene3D" id="3.30.950.10">
    <property type="entry name" value="Methyltransferase, Cobalt-precorrin-4 Transmethylase, Domain 2"/>
    <property type="match status" value="1"/>
</dbReference>
<dbReference type="AlphaFoldDB" id="A0A964T3W0"/>
<keyword evidence="10" id="KW-1185">Reference proteome</keyword>